<reference evidence="5 6" key="1">
    <citation type="submission" date="2018-08" db="EMBL/GenBank/DDBJ databases">
        <title>A genome reference for cultivated species of the human gut microbiota.</title>
        <authorList>
            <person name="Zou Y."/>
            <person name="Xue W."/>
            <person name="Luo G."/>
        </authorList>
    </citation>
    <scope>NUCLEOTIDE SEQUENCE [LARGE SCALE GENOMIC DNA]</scope>
    <source>
        <strain evidence="5 6">AF15-20</strain>
    </source>
</reference>
<comment type="caution">
    <text evidence="5">The sequence shown here is derived from an EMBL/GenBank/DDBJ whole genome shotgun (WGS) entry which is preliminary data.</text>
</comment>
<dbReference type="InterPro" id="IPR052021">
    <property type="entry name" value="Type-I_RS_S_subunit"/>
</dbReference>
<dbReference type="RefSeq" id="WP_118325559.1">
    <property type="nucleotide sequence ID" value="NZ_QRYQ01000018.1"/>
</dbReference>
<name>A0A395WAS3_9FIRM</name>
<feature type="domain" description="Type I restriction modification DNA specificity" evidence="4">
    <location>
        <begin position="2"/>
        <end position="172"/>
    </location>
</feature>
<dbReference type="PANTHER" id="PTHR30408">
    <property type="entry name" value="TYPE-1 RESTRICTION ENZYME ECOKI SPECIFICITY PROTEIN"/>
    <property type="match status" value="1"/>
</dbReference>
<dbReference type="SUPFAM" id="SSF116734">
    <property type="entry name" value="DNA methylase specificity domain"/>
    <property type="match status" value="2"/>
</dbReference>
<dbReference type="Pfam" id="PF01420">
    <property type="entry name" value="Methylase_S"/>
    <property type="match status" value="2"/>
</dbReference>
<dbReference type="GO" id="GO:0004519">
    <property type="term" value="F:endonuclease activity"/>
    <property type="evidence" value="ECO:0007669"/>
    <property type="project" value="UniProtKB-KW"/>
</dbReference>
<dbReference type="InterPro" id="IPR000055">
    <property type="entry name" value="Restrct_endonuc_typeI_TRD"/>
</dbReference>
<dbReference type="EMBL" id="QRYQ01000018">
    <property type="protein sequence ID" value="RGU90344.1"/>
    <property type="molecule type" value="Genomic_DNA"/>
</dbReference>
<dbReference type="AlphaFoldDB" id="A0A395WAS3"/>
<dbReference type="Gene3D" id="3.90.220.20">
    <property type="entry name" value="DNA methylase specificity domains"/>
    <property type="match status" value="2"/>
</dbReference>
<evidence type="ECO:0000256" key="1">
    <source>
        <dbReference type="ARBA" id="ARBA00010923"/>
    </source>
</evidence>
<evidence type="ECO:0000313" key="5">
    <source>
        <dbReference type="EMBL" id="RGU90344.1"/>
    </source>
</evidence>
<dbReference type="Proteomes" id="UP000265489">
    <property type="component" value="Unassembled WGS sequence"/>
</dbReference>
<evidence type="ECO:0000256" key="2">
    <source>
        <dbReference type="ARBA" id="ARBA00022747"/>
    </source>
</evidence>
<gene>
    <name evidence="5" type="ORF">DWW32_09095</name>
</gene>
<keyword evidence="2" id="KW-0680">Restriction system</keyword>
<evidence type="ECO:0000259" key="4">
    <source>
        <dbReference type="Pfam" id="PF01420"/>
    </source>
</evidence>
<comment type="similarity">
    <text evidence="1">Belongs to the type-I restriction system S methylase family.</text>
</comment>
<dbReference type="CDD" id="cd17517">
    <property type="entry name" value="RMtype1_S_EcoKI_StySPI-TRD2-CR2_like"/>
    <property type="match status" value="1"/>
</dbReference>
<dbReference type="PANTHER" id="PTHR30408:SF12">
    <property type="entry name" value="TYPE I RESTRICTION ENZYME MJAVIII SPECIFICITY SUBUNIT"/>
    <property type="match status" value="1"/>
</dbReference>
<protein>
    <submittedName>
        <fullName evidence="5">Restriction endonuclease subunit S</fullName>
    </submittedName>
</protein>
<organism evidence="5 6">
    <name type="scientific">Holdemanella biformis</name>
    <dbReference type="NCBI Taxonomy" id="1735"/>
    <lineage>
        <taxon>Bacteria</taxon>
        <taxon>Bacillati</taxon>
        <taxon>Bacillota</taxon>
        <taxon>Erysipelotrichia</taxon>
        <taxon>Erysipelotrichales</taxon>
        <taxon>Erysipelotrichaceae</taxon>
        <taxon>Holdemanella</taxon>
    </lineage>
</organism>
<dbReference type="GO" id="GO:0003677">
    <property type="term" value="F:DNA binding"/>
    <property type="evidence" value="ECO:0007669"/>
    <property type="project" value="UniProtKB-KW"/>
</dbReference>
<proteinExistence type="inferred from homology"/>
<evidence type="ECO:0000256" key="3">
    <source>
        <dbReference type="ARBA" id="ARBA00023125"/>
    </source>
</evidence>
<keyword evidence="5" id="KW-0378">Hydrolase</keyword>
<dbReference type="GO" id="GO:0009307">
    <property type="term" value="P:DNA restriction-modification system"/>
    <property type="evidence" value="ECO:0007669"/>
    <property type="project" value="UniProtKB-KW"/>
</dbReference>
<feature type="domain" description="Type I restriction modification DNA specificity" evidence="4">
    <location>
        <begin position="192"/>
        <end position="377"/>
    </location>
</feature>
<keyword evidence="5" id="KW-0255">Endonuclease</keyword>
<evidence type="ECO:0000313" key="6">
    <source>
        <dbReference type="Proteomes" id="UP000265489"/>
    </source>
</evidence>
<dbReference type="InterPro" id="IPR044946">
    <property type="entry name" value="Restrct_endonuc_typeI_TRD_sf"/>
</dbReference>
<keyword evidence="3" id="KW-0238">DNA-binding</keyword>
<dbReference type="CDD" id="cd17296">
    <property type="entry name" value="RMtype1_S_MmaC5ORF1169P_TRD1-CR1_like"/>
    <property type="match status" value="1"/>
</dbReference>
<accession>A0A395WAS3</accession>
<keyword evidence="5" id="KW-0540">Nuclease</keyword>
<sequence>MEYTSIGESCSVVSGGTPSRSKNEYWENGNIPWIKIGNIKSKYVNEYDELITEQGLNNSSAKLLKKGTILYTIFATLGEVGILDIEACTNQAIAGINITDPRITTDYLYYYLKSKKDYVNNIGRGVAQNNINLTTLKNFEIPLIDVDKQSNIVEILEKVERMICLKEKEIDDLDLLIKARFIEMFGDPYTNPLKWEKLKIKDAVTVEPQNGLYKPQSDYVTDRSGIPILRIDGFYDGIVTDFASLKRLKCSETEKQKYLLLEDDIVINRVNSIEYLGKCAHIKGLLEDTVYESNMMRMHFDPETYNSAYICKLLCSQFIYDQIVNHAKKAVNQASINQKDVLDFNIYQPPIDLQNQFADFIQQVDKSRFDIKKSIIELEREVVYD</sequence>